<evidence type="ECO:0000313" key="9">
    <source>
        <dbReference type="Proteomes" id="UP000219453"/>
    </source>
</evidence>
<keyword evidence="5 6" id="KW-0472">Membrane</keyword>
<evidence type="ECO:0000256" key="5">
    <source>
        <dbReference type="ARBA" id="ARBA00023136"/>
    </source>
</evidence>
<keyword evidence="4 6" id="KW-1133">Transmembrane helix</keyword>
<feature type="transmembrane region" description="Helical" evidence="6">
    <location>
        <begin position="156"/>
        <end position="174"/>
    </location>
</feature>
<comment type="subcellular location">
    <subcellularLocation>
        <location evidence="1">Cell membrane</location>
        <topology evidence="1">Multi-pass membrane protein</topology>
    </subcellularLocation>
</comment>
<dbReference type="PROSITE" id="PS50850">
    <property type="entry name" value="MFS"/>
    <property type="match status" value="1"/>
</dbReference>
<protein>
    <submittedName>
        <fullName evidence="8">Predicted arabinose efflux permease, MFS family</fullName>
    </submittedName>
</protein>
<reference evidence="8 9" key="1">
    <citation type="submission" date="2017-09" db="EMBL/GenBank/DDBJ databases">
        <authorList>
            <person name="Ehlers B."/>
            <person name="Leendertz F.H."/>
        </authorList>
    </citation>
    <scope>NUCLEOTIDE SEQUENCE [LARGE SCALE GENOMIC DNA]</scope>
    <source>
        <strain evidence="8 9">DSM 27208</strain>
    </source>
</reference>
<feature type="transmembrane region" description="Helical" evidence="6">
    <location>
        <begin position="290"/>
        <end position="313"/>
    </location>
</feature>
<evidence type="ECO:0000259" key="7">
    <source>
        <dbReference type="PROSITE" id="PS50850"/>
    </source>
</evidence>
<dbReference type="InterPro" id="IPR050189">
    <property type="entry name" value="MFS_Efflux_Transporters"/>
</dbReference>
<dbReference type="InterPro" id="IPR020846">
    <property type="entry name" value="MFS_dom"/>
</dbReference>
<dbReference type="GO" id="GO:0005886">
    <property type="term" value="C:plasma membrane"/>
    <property type="evidence" value="ECO:0007669"/>
    <property type="project" value="UniProtKB-SubCell"/>
</dbReference>
<dbReference type="AlphaFoldDB" id="A0A285NUL4"/>
<dbReference type="SUPFAM" id="SSF103473">
    <property type="entry name" value="MFS general substrate transporter"/>
    <property type="match status" value="1"/>
</dbReference>
<evidence type="ECO:0000313" key="8">
    <source>
        <dbReference type="EMBL" id="SNZ12928.1"/>
    </source>
</evidence>
<feature type="transmembrane region" description="Helical" evidence="6">
    <location>
        <begin position="29"/>
        <end position="53"/>
    </location>
</feature>
<keyword evidence="3 6" id="KW-0812">Transmembrane</keyword>
<dbReference type="InterPro" id="IPR011701">
    <property type="entry name" value="MFS"/>
</dbReference>
<sequence length="387" mass="40125">MLGSLCALVFLVNFARVVFAPLVEPLRSAFGLSAGVAGLVVTLTWVGSALLRLPTGYLLTRVSRQRVVLGTGVVLTGAAAFAATAQSVVALGVGALLLGLASGAYFVAANPLVSELFPSRVGRAMGIHGTASQLAAAAAPLTVGGVIAVWSWRAVFVGLAIAAALATAVFYWVARGATLPTAGTADRDLLGALRRQWPIVLAAVVIVGATGFVWNGFFNFYVTYLTETKGFSEPLARRMLTVVFAAGVPAFWLTGRLADRVPYVPLLLAILAGFVVSLLALTVVQTTVLVVAVSVVLGYVIHGLFPAVDTYLLASLPDQHRASAYAFYSASMMLVQASGSVAVGSLRDAGLGFTPLFRSLAAVLGVVFLALVVLYALDVLPSDARTV</sequence>
<evidence type="ECO:0000256" key="3">
    <source>
        <dbReference type="ARBA" id="ARBA00022692"/>
    </source>
</evidence>
<feature type="transmembrane region" description="Helical" evidence="6">
    <location>
        <begin position="195"/>
        <end position="215"/>
    </location>
</feature>
<name>A0A285NUL4_NATPI</name>
<evidence type="ECO:0000256" key="2">
    <source>
        <dbReference type="ARBA" id="ARBA00022475"/>
    </source>
</evidence>
<keyword evidence="9" id="KW-1185">Reference proteome</keyword>
<dbReference type="GO" id="GO:0022857">
    <property type="term" value="F:transmembrane transporter activity"/>
    <property type="evidence" value="ECO:0007669"/>
    <property type="project" value="InterPro"/>
</dbReference>
<feature type="transmembrane region" description="Helical" evidence="6">
    <location>
        <begin position="235"/>
        <end position="254"/>
    </location>
</feature>
<feature type="transmembrane region" description="Helical" evidence="6">
    <location>
        <begin position="89"/>
        <end position="113"/>
    </location>
</feature>
<feature type="transmembrane region" description="Helical" evidence="6">
    <location>
        <begin position="134"/>
        <end position="150"/>
    </location>
</feature>
<feature type="domain" description="Major facilitator superfamily (MFS) profile" evidence="7">
    <location>
        <begin position="1"/>
        <end position="379"/>
    </location>
</feature>
<proteinExistence type="predicted"/>
<evidence type="ECO:0000256" key="4">
    <source>
        <dbReference type="ARBA" id="ARBA00022989"/>
    </source>
</evidence>
<feature type="transmembrane region" description="Helical" evidence="6">
    <location>
        <begin position="266"/>
        <end position="284"/>
    </location>
</feature>
<dbReference type="EMBL" id="OBEJ01000002">
    <property type="protein sequence ID" value="SNZ12928.1"/>
    <property type="molecule type" value="Genomic_DNA"/>
</dbReference>
<evidence type="ECO:0000256" key="1">
    <source>
        <dbReference type="ARBA" id="ARBA00004651"/>
    </source>
</evidence>
<feature type="transmembrane region" description="Helical" evidence="6">
    <location>
        <begin position="356"/>
        <end position="377"/>
    </location>
</feature>
<dbReference type="PANTHER" id="PTHR43124:SF3">
    <property type="entry name" value="CHLORAMPHENICOL EFFLUX PUMP RV0191"/>
    <property type="match status" value="1"/>
</dbReference>
<dbReference type="PANTHER" id="PTHR43124">
    <property type="entry name" value="PURINE EFFLUX PUMP PBUE"/>
    <property type="match status" value="1"/>
</dbReference>
<dbReference type="Gene3D" id="1.20.1250.20">
    <property type="entry name" value="MFS general substrate transporter like domains"/>
    <property type="match status" value="1"/>
</dbReference>
<keyword evidence="2" id="KW-1003">Cell membrane</keyword>
<evidence type="ECO:0000256" key="6">
    <source>
        <dbReference type="SAM" id="Phobius"/>
    </source>
</evidence>
<organism evidence="8 9">
    <name type="scientific">Natronoarchaeum philippinense</name>
    <dbReference type="NCBI Taxonomy" id="558529"/>
    <lineage>
        <taxon>Archaea</taxon>
        <taxon>Methanobacteriati</taxon>
        <taxon>Methanobacteriota</taxon>
        <taxon>Stenosarchaea group</taxon>
        <taxon>Halobacteria</taxon>
        <taxon>Halobacteriales</taxon>
        <taxon>Natronoarchaeaceae</taxon>
    </lineage>
</organism>
<dbReference type="Pfam" id="PF07690">
    <property type="entry name" value="MFS_1"/>
    <property type="match status" value="1"/>
</dbReference>
<dbReference type="Proteomes" id="UP000219453">
    <property type="component" value="Unassembled WGS sequence"/>
</dbReference>
<gene>
    <name evidence="8" type="ORF">SAMN06269185_1985</name>
</gene>
<accession>A0A285NUL4</accession>
<feature type="transmembrane region" description="Helical" evidence="6">
    <location>
        <begin position="325"/>
        <end position="344"/>
    </location>
</feature>
<dbReference type="InterPro" id="IPR036259">
    <property type="entry name" value="MFS_trans_sf"/>
</dbReference>